<evidence type="ECO:0000313" key="3">
    <source>
        <dbReference type="Proteomes" id="UP000054560"/>
    </source>
</evidence>
<name>A0A0L0EZ26_9EUKA</name>
<dbReference type="Proteomes" id="UP000054560">
    <property type="component" value="Unassembled WGS sequence"/>
</dbReference>
<dbReference type="RefSeq" id="XP_014143558.1">
    <property type="nucleotide sequence ID" value="XM_014288083.1"/>
</dbReference>
<dbReference type="EMBL" id="KQ253881">
    <property type="protein sequence ID" value="KNC69656.1"/>
    <property type="molecule type" value="Genomic_DNA"/>
</dbReference>
<reference evidence="2 3" key="1">
    <citation type="submission" date="2011-02" db="EMBL/GenBank/DDBJ databases">
        <title>The Genome Sequence of Sphaeroforma arctica JP610.</title>
        <authorList>
            <consortium name="The Broad Institute Genome Sequencing Platform"/>
            <person name="Russ C."/>
            <person name="Cuomo C."/>
            <person name="Young S.K."/>
            <person name="Zeng Q."/>
            <person name="Gargeya S."/>
            <person name="Alvarado L."/>
            <person name="Berlin A."/>
            <person name="Chapman S.B."/>
            <person name="Chen Z."/>
            <person name="Freedman E."/>
            <person name="Gellesch M."/>
            <person name="Goldberg J."/>
            <person name="Griggs A."/>
            <person name="Gujja S."/>
            <person name="Heilman E."/>
            <person name="Heiman D."/>
            <person name="Howarth C."/>
            <person name="Mehta T."/>
            <person name="Neiman D."/>
            <person name="Pearson M."/>
            <person name="Roberts A."/>
            <person name="Saif S."/>
            <person name="Shea T."/>
            <person name="Shenoy N."/>
            <person name="Sisk P."/>
            <person name="Stolte C."/>
            <person name="Sykes S."/>
            <person name="White J."/>
            <person name="Yandava C."/>
            <person name="Burger G."/>
            <person name="Gray M.W."/>
            <person name="Holland P.W.H."/>
            <person name="King N."/>
            <person name="Lang F.B.F."/>
            <person name="Roger A.J."/>
            <person name="Ruiz-Trillo I."/>
            <person name="Haas B."/>
            <person name="Nusbaum C."/>
            <person name="Birren B."/>
        </authorList>
    </citation>
    <scope>NUCLEOTIDE SEQUENCE [LARGE SCALE GENOMIC DNA]</scope>
    <source>
        <strain evidence="2 3">JP610</strain>
    </source>
</reference>
<sequence length="83" mass="9049">AENSTTDSDTDNSNSDSNSNSESESEFMSSNAESICSEDGRSLERDSDTKHTPVRVWHGPPLDSGPIFAEREGMDFVYVSAKT</sequence>
<keyword evidence="3" id="KW-1185">Reference proteome</keyword>
<evidence type="ECO:0000313" key="2">
    <source>
        <dbReference type="EMBL" id="KNC69656.1"/>
    </source>
</evidence>
<feature type="non-terminal residue" evidence="2">
    <location>
        <position position="83"/>
    </location>
</feature>
<feature type="compositionally biased region" description="Basic and acidic residues" evidence="1">
    <location>
        <begin position="38"/>
        <end position="51"/>
    </location>
</feature>
<dbReference type="AlphaFoldDB" id="A0A0L0EZ26"/>
<feature type="non-terminal residue" evidence="2">
    <location>
        <position position="1"/>
    </location>
</feature>
<feature type="compositionally biased region" description="Low complexity" evidence="1">
    <location>
        <begin position="1"/>
        <end position="34"/>
    </location>
</feature>
<evidence type="ECO:0000256" key="1">
    <source>
        <dbReference type="SAM" id="MobiDB-lite"/>
    </source>
</evidence>
<proteinExistence type="predicted"/>
<protein>
    <submittedName>
        <fullName evidence="2">Uncharacterized protein</fullName>
    </submittedName>
</protein>
<feature type="region of interest" description="Disordered" evidence="1">
    <location>
        <begin position="1"/>
        <end position="68"/>
    </location>
</feature>
<dbReference type="GeneID" id="25918337"/>
<organism evidence="2 3">
    <name type="scientific">Sphaeroforma arctica JP610</name>
    <dbReference type="NCBI Taxonomy" id="667725"/>
    <lineage>
        <taxon>Eukaryota</taxon>
        <taxon>Ichthyosporea</taxon>
        <taxon>Ichthyophonida</taxon>
        <taxon>Sphaeroforma</taxon>
    </lineage>
</organism>
<gene>
    <name evidence="2" type="ORF">SARC_17833</name>
</gene>
<accession>A0A0L0EZ26</accession>